<accession>A0AA86IZV4</accession>
<proteinExistence type="predicted"/>
<dbReference type="SUPFAM" id="SSF46689">
    <property type="entry name" value="Homeodomain-like"/>
    <property type="match status" value="1"/>
</dbReference>
<sequence>MGTTIEKSIEAIFLSQVPELSPRASQVVDAACLQFEMCHRVDLVELAQICEVNRATLYRWFGSRDALLAEVLWRLSMRIIYSVAKGIPGTSLSGLMLSIQGYLKIVSTHKGQIHFVKNEPEVAARVLFTGEYSIRNRLINILLVYLPRYRAFKEGDPQVKTLAVAIVRLGETFLYGDRLGDTEPQLEEYFKIIALLMANVMN</sequence>
<dbReference type="InterPro" id="IPR041485">
    <property type="entry name" value="TetR_C_36"/>
</dbReference>
<evidence type="ECO:0000313" key="3">
    <source>
        <dbReference type="Proteomes" id="UP001329151"/>
    </source>
</evidence>
<evidence type="ECO:0000259" key="1">
    <source>
        <dbReference type="Pfam" id="PF18598"/>
    </source>
</evidence>
<feature type="domain" description="QsdR TetR regulatory C-terminal" evidence="1">
    <location>
        <begin position="102"/>
        <end position="197"/>
    </location>
</feature>
<name>A0AA86IZV4_9BURK</name>
<dbReference type="InterPro" id="IPR009057">
    <property type="entry name" value="Homeodomain-like_sf"/>
</dbReference>
<protein>
    <recommendedName>
        <fullName evidence="1">QsdR TetR regulatory C-terminal domain-containing protein</fullName>
    </recommendedName>
</protein>
<dbReference type="EMBL" id="AP028947">
    <property type="protein sequence ID" value="BET26867.1"/>
    <property type="molecule type" value="Genomic_DNA"/>
</dbReference>
<dbReference type="Pfam" id="PF18598">
    <property type="entry name" value="TetR_C_36"/>
    <property type="match status" value="1"/>
</dbReference>
<reference evidence="2 3" key="1">
    <citation type="submission" date="2023-10" db="EMBL/GenBank/DDBJ databases">
        <title>Complete Genome Sequence of Limnobacter thiooxidans CS-K2T, Isolated from freshwater lake sediments in Bavaria, Germany.</title>
        <authorList>
            <person name="Naruki M."/>
            <person name="Watanabe A."/>
            <person name="Warashina T."/>
            <person name="Morita T."/>
            <person name="Arakawa K."/>
        </authorList>
    </citation>
    <scope>NUCLEOTIDE SEQUENCE [LARGE SCALE GENOMIC DNA]</scope>
    <source>
        <strain evidence="2 3">CS-K2</strain>
    </source>
</reference>
<evidence type="ECO:0000313" key="2">
    <source>
        <dbReference type="EMBL" id="BET26867.1"/>
    </source>
</evidence>
<dbReference type="AlphaFoldDB" id="A0AA86IZV4"/>
<dbReference type="Proteomes" id="UP001329151">
    <property type="component" value="Chromosome"/>
</dbReference>
<keyword evidence="3" id="KW-1185">Reference proteome</keyword>
<organism evidence="2 3">
    <name type="scientific">Limnobacter thiooxidans</name>
    <dbReference type="NCBI Taxonomy" id="131080"/>
    <lineage>
        <taxon>Bacteria</taxon>
        <taxon>Pseudomonadati</taxon>
        <taxon>Pseudomonadota</taxon>
        <taxon>Betaproteobacteria</taxon>
        <taxon>Burkholderiales</taxon>
        <taxon>Burkholderiaceae</taxon>
        <taxon>Limnobacter</taxon>
    </lineage>
</organism>
<dbReference type="Gene3D" id="1.10.357.10">
    <property type="entry name" value="Tetracycline Repressor, domain 2"/>
    <property type="match status" value="1"/>
</dbReference>
<dbReference type="KEGG" id="lto:RGQ30_23680"/>
<dbReference type="RefSeq" id="WP_130555702.1">
    <property type="nucleotide sequence ID" value="NZ_AP028947.1"/>
</dbReference>
<gene>
    <name evidence="2" type="ORF">RGQ30_23680</name>
</gene>